<evidence type="ECO:0000313" key="4">
    <source>
        <dbReference type="Proteomes" id="UP000076532"/>
    </source>
</evidence>
<dbReference type="EMBL" id="KV417659">
    <property type="protein sequence ID" value="KZP11685.1"/>
    <property type="molecule type" value="Genomic_DNA"/>
</dbReference>
<dbReference type="AlphaFoldDB" id="A0A166AJX4"/>
<dbReference type="Proteomes" id="UP000076532">
    <property type="component" value="Unassembled WGS sequence"/>
</dbReference>
<keyword evidence="4" id="KW-1185">Reference proteome</keyword>
<dbReference type="GO" id="GO:0003887">
    <property type="term" value="F:DNA-directed DNA polymerase activity"/>
    <property type="evidence" value="ECO:0007669"/>
    <property type="project" value="TreeGrafter"/>
</dbReference>
<dbReference type="GO" id="GO:0003677">
    <property type="term" value="F:DNA binding"/>
    <property type="evidence" value="ECO:0007669"/>
    <property type="project" value="InterPro"/>
</dbReference>
<gene>
    <name evidence="3" type="ORF">FIBSPDRAFT_937391</name>
</gene>
<organism evidence="3 4">
    <name type="scientific">Athelia psychrophila</name>
    <dbReference type="NCBI Taxonomy" id="1759441"/>
    <lineage>
        <taxon>Eukaryota</taxon>
        <taxon>Fungi</taxon>
        <taxon>Dikarya</taxon>
        <taxon>Basidiomycota</taxon>
        <taxon>Agaricomycotina</taxon>
        <taxon>Agaricomycetes</taxon>
        <taxon>Agaricomycetidae</taxon>
        <taxon>Atheliales</taxon>
        <taxon>Atheliaceae</taxon>
        <taxon>Athelia</taxon>
    </lineage>
</organism>
<dbReference type="PANTHER" id="PTHR10267">
    <property type="entry name" value="DNA POLYMERASE SUBUNIT GAMMA-1"/>
    <property type="match status" value="1"/>
</dbReference>
<dbReference type="GO" id="GO:0008408">
    <property type="term" value="F:3'-5' exonuclease activity"/>
    <property type="evidence" value="ECO:0007669"/>
    <property type="project" value="TreeGrafter"/>
</dbReference>
<dbReference type="STRING" id="436010.A0A166AJX4"/>
<sequence>MIAVVKRNELGVQMPSRPLHAQLFADASFPAPNPAFTHIAREHLKMHGLDLVHGSVLPDTSFTLPPLQGRNLDEHFHAIGASGAEPYLSLASDFVATQLPPRPEDWAVQSGWKGTRTPTGRDLPREHRESLEFSIKLIDSTSPSARKERVLKHNFIKKPSLVATAM</sequence>
<reference evidence="3 4" key="1">
    <citation type="journal article" date="2016" name="Mol. Biol. Evol.">
        <title>Comparative Genomics of Early-Diverging Mushroom-Forming Fungi Provides Insights into the Origins of Lignocellulose Decay Capabilities.</title>
        <authorList>
            <person name="Nagy L.G."/>
            <person name="Riley R."/>
            <person name="Tritt A."/>
            <person name="Adam C."/>
            <person name="Daum C."/>
            <person name="Floudas D."/>
            <person name="Sun H."/>
            <person name="Yadav J.S."/>
            <person name="Pangilinan J."/>
            <person name="Larsson K.H."/>
            <person name="Matsuura K."/>
            <person name="Barry K."/>
            <person name="Labutti K."/>
            <person name="Kuo R."/>
            <person name="Ohm R.A."/>
            <person name="Bhattacharya S.S."/>
            <person name="Shirouzu T."/>
            <person name="Yoshinaga Y."/>
            <person name="Martin F.M."/>
            <person name="Grigoriev I.V."/>
            <person name="Hibbett D.S."/>
        </authorList>
    </citation>
    <scope>NUCLEOTIDE SEQUENCE [LARGE SCALE GENOMIC DNA]</scope>
    <source>
        <strain evidence="3 4">CBS 109695</strain>
    </source>
</reference>
<evidence type="ECO:0000313" key="3">
    <source>
        <dbReference type="EMBL" id="KZP11685.1"/>
    </source>
</evidence>
<dbReference type="GO" id="GO:0006264">
    <property type="term" value="P:mitochondrial DNA replication"/>
    <property type="evidence" value="ECO:0007669"/>
    <property type="project" value="TreeGrafter"/>
</dbReference>
<dbReference type="InterPro" id="IPR041336">
    <property type="entry name" value="DNApol_Exo"/>
</dbReference>
<evidence type="ECO:0000256" key="1">
    <source>
        <dbReference type="SAM" id="MobiDB-lite"/>
    </source>
</evidence>
<proteinExistence type="predicted"/>
<feature type="region of interest" description="Disordered" evidence="1">
    <location>
        <begin position="106"/>
        <end position="126"/>
    </location>
</feature>
<protein>
    <recommendedName>
        <fullName evidence="2">DNA mitochondrial polymerase exonuclease domain-containing protein</fullName>
    </recommendedName>
</protein>
<dbReference type="InterPro" id="IPR002297">
    <property type="entry name" value="DNA-dir_DNA_pol_A_mt"/>
</dbReference>
<dbReference type="Pfam" id="PF18136">
    <property type="entry name" value="DNApol_Exo"/>
    <property type="match status" value="1"/>
</dbReference>
<name>A0A166AJX4_9AGAM</name>
<evidence type="ECO:0000259" key="2">
    <source>
        <dbReference type="Pfam" id="PF18136"/>
    </source>
</evidence>
<accession>A0A166AJX4</accession>
<dbReference type="GO" id="GO:0005760">
    <property type="term" value="C:gamma DNA polymerase complex"/>
    <property type="evidence" value="ECO:0007669"/>
    <property type="project" value="InterPro"/>
</dbReference>
<dbReference type="Gene3D" id="3.30.420.390">
    <property type="match status" value="1"/>
</dbReference>
<dbReference type="OrthoDB" id="3228849at2759"/>
<feature type="domain" description="DNA mitochondrial polymerase exonuclease" evidence="2">
    <location>
        <begin position="58"/>
        <end position="113"/>
    </location>
</feature>
<dbReference type="PANTHER" id="PTHR10267:SF0">
    <property type="entry name" value="DNA POLYMERASE SUBUNIT GAMMA-1"/>
    <property type="match status" value="1"/>
</dbReference>